<dbReference type="EMBL" id="JAIWYP010000004">
    <property type="protein sequence ID" value="KAH3833205.1"/>
    <property type="molecule type" value="Genomic_DNA"/>
</dbReference>
<evidence type="ECO:0000313" key="1">
    <source>
        <dbReference type="EMBL" id="KAH3833205.1"/>
    </source>
</evidence>
<organism evidence="1 2">
    <name type="scientific">Dreissena polymorpha</name>
    <name type="common">Zebra mussel</name>
    <name type="synonym">Mytilus polymorpha</name>
    <dbReference type="NCBI Taxonomy" id="45954"/>
    <lineage>
        <taxon>Eukaryota</taxon>
        <taxon>Metazoa</taxon>
        <taxon>Spiralia</taxon>
        <taxon>Lophotrochozoa</taxon>
        <taxon>Mollusca</taxon>
        <taxon>Bivalvia</taxon>
        <taxon>Autobranchia</taxon>
        <taxon>Heteroconchia</taxon>
        <taxon>Euheterodonta</taxon>
        <taxon>Imparidentia</taxon>
        <taxon>Neoheterodontei</taxon>
        <taxon>Myida</taxon>
        <taxon>Dreissenoidea</taxon>
        <taxon>Dreissenidae</taxon>
        <taxon>Dreissena</taxon>
    </lineage>
</organism>
<dbReference type="Proteomes" id="UP000828390">
    <property type="component" value="Unassembled WGS sequence"/>
</dbReference>
<gene>
    <name evidence="1" type="ORF">DPMN_106508</name>
</gene>
<reference evidence="1" key="2">
    <citation type="submission" date="2020-11" db="EMBL/GenBank/DDBJ databases">
        <authorList>
            <person name="McCartney M.A."/>
            <person name="Auch B."/>
            <person name="Kono T."/>
            <person name="Mallez S."/>
            <person name="Becker A."/>
            <person name="Gohl D.M."/>
            <person name="Silverstein K.A.T."/>
            <person name="Koren S."/>
            <person name="Bechman K.B."/>
            <person name="Herman A."/>
            <person name="Abrahante J.E."/>
            <person name="Garbe J."/>
        </authorList>
    </citation>
    <scope>NUCLEOTIDE SEQUENCE</scope>
    <source>
        <strain evidence="1">Duluth1</strain>
        <tissue evidence="1">Whole animal</tissue>
    </source>
</reference>
<proteinExistence type="predicted"/>
<comment type="caution">
    <text evidence="1">The sequence shown here is derived from an EMBL/GenBank/DDBJ whole genome shotgun (WGS) entry which is preliminary data.</text>
</comment>
<name>A0A9D4QJU5_DREPO</name>
<reference evidence="1" key="1">
    <citation type="journal article" date="2019" name="bioRxiv">
        <title>The Genome of the Zebra Mussel, Dreissena polymorpha: A Resource for Invasive Species Research.</title>
        <authorList>
            <person name="McCartney M.A."/>
            <person name="Auch B."/>
            <person name="Kono T."/>
            <person name="Mallez S."/>
            <person name="Zhang Y."/>
            <person name="Obille A."/>
            <person name="Becker A."/>
            <person name="Abrahante J.E."/>
            <person name="Garbe J."/>
            <person name="Badalamenti J.P."/>
            <person name="Herman A."/>
            <person name="Mangelson H."/>
            <person name="Liachko I."/>
            <person name="Sullivan S."/>
            <person name="Sone E.D."/>
            <person name="Koren S."/>
            <person name="Silverstein K.A.T."/>
            <person name="Beckman K.B."/>
            <person name="Gohl D.M."/>
        </authorList>
    </citation>
    <scope>NUCLEOTIDE SEQUENCE</scope>
    <source>
        <strain evidence="1">Duluth1</strain>
        <tissue evidence="1">Whole animal</tissue>
    </source>
</reference>
<accession>A0A9D4QJU5</accession>
<dbReference type="AlphaFoldDB" id="A0A9D4QJU5"/>
<sequence length="54" mass="6331">MTTINLTTSHNHEGDQFRVEAMKLREDKRNKECLVKPVSTSVIFAMMHKKETRL</sequence>
<protein>
    <submittedName>
        <fullName evidence="1">Uncharacterized protein</fullName>
    </submittedName>
</protein>
<keyword evidence="2" id="KW-1185">Reference proteome</keyword>
<evidence type="ECO:0000313" key="2">
    <source>
        <dbReference type="Proteomes" id="UP000828390"/>
    </source>
</evidence>